<dbReference type="CDD" id="cd06222">
    <property type="entry name" value="RNase_H_like"/>
    <property type="match status" value="1"/>
</dbReference>
<dbReference type="Gene3D" id="3.30.420.10">
    <property type="entry name" value="Ribonuclease H-like superfamily/Ribonuclease H"/>
    <property type="match status" value="1"/>
</dbReference>
<dbReference type="InterPro" id="IPR044730">
    <property type="entry name" value="RNase_H-like_dom_plant"/>
</dbReference>
<keyword evidence="1" id="KW-0479">Metal-binding</keyword>
<dbReference type="GO" id="GO:0016491">
    <property type="term" value="F:oxidoreductase activity"/>
    <property type="evidence" value="ECO:0007669"/>
    <property type="project" value="UniProtKB-KW"/>
</dbReference>
<dbReference type="PANTHER" id="PTHR47990">
    <property type="entry name" value="2-OXOGLUTARATE (2OG) AND FE(II)-DEPENDENT OXYGENASE SUPERFAMILY PROTEIN-RELATED"/>
    <property type="match status" value="1"/>
</dbReference>
<evidence type="ECO:0000313" key="3">
    <source>
        <dbReference type="EMBL" id="KAE8736010.1"/>
    </source>
</evidence>
<dbReference type="SUPFAM" id="SSF51197">
    <property type="entry name" value="Clavaminate synthase-like"/>
    <property type="match status" value="1"/>
</dbReference>
<dbReference type="InterPro" id="IPR050231">
    <property type="entry name" value="Iron_ascorbate_oxido_reductase"/>
</dbReference>
<dbReference type="InterPro" id="IPR036397">
    <property type="entry name" value="RNaseH_sf"/>
</dbReference>
<dbReference type="InterPro" id="IPR027443">
    <property type="entry name" value="IPNS-like_sf"/>
</dbReference>
<dbReference type="AlphaFoldDB" id="A0A6A3D317"/>
<name>A0A6A3D317_HIBSY</name>
<dbReference type="GO" id="GO:0046872">
    <property type="term" value="F:metal ion binding"/>
    <property type="evidence" value="ECO:0007669"/>
    <property type="project" value="UniProtKB-KW"/>
</dbReference>
<dbReference type="GO" id="GO:0003676">
    <property type="term" value="F:nucleic acid binding"/>
    <property type="evidence" value="ECO:0007669"/>
    <property type="project" value="InterPro"/>
</dbReference>
<dbReference type="Pfam" id="PF03171">
    <property type="entry name" value="2OG-FeII_Oxy"/>
    <property type="match status" value="1"/>
</dbReference>
<comment type="caution">
    <text evidence="3">The sequence shown here is derived from an EMBL/GenBank/DDBJ whole genome shotgun (WGS) entry which is preliminary data.</text>
</comment>
<organism evidence="3 4">
    <name type="scientific">Hibiscus syriacus</name>
    <name type="common">Rose of Sharon</name>
    <dbReference type="NCBI Taxonomy" id="106335"/>
    <lineage>
        <taxon>Eukaryota</taxon>
        <taxon>Viridiplantae</taxon>
        <taxon>Streptophyta</taxon>
        <taxon>Embryophyta</taxon>
        <taxon>Tracheophyta</taxon>
        <taxon>Spermatophyta</taxon>
        <taxon>Magnoliopsida</taxon>
        <taxon>eudicotyledons</taxon>
        <taxon>Gunneridae</taxon>
        <taxon>Pentapetalae</taxon>
        <taxon>rosids</taxon>
        <taxon>malvids</taxon>
        <taxon>Malvales</taxon>
        <taxon>Malvaceae</taxon>
        <taxon>Malvoideae</taxon>
        <taxon>Hibiscus</taxon>
    </lineage>
</organism>
<keyword evidence="1" id="KW-0408">Iron</keyword>
<proteinExistence type="inferred from homology"/>
<dbReference type="InterPro" id="IPR002156">
    <property type="entry name" value="RNaseH_domain"/>
</dbReference>
<dbReference type="Gene3D" id="2.60.120.330">
    <property type="entry name" value="B-lactam Antibiotic, Isopenicillin N Synthase, Chain"/>
    <property type="match status" value="1"/>
</dbReference>
<dbReference type="GO" id="GO:0004523">
    <property type="term" value="F:RNA-DNA hybrid ribonuclease activity"/>
    <property type="evidence" value="ECO:0007669"/>
    <property type="project" value="InterPro"/>
</dbReference>
<dbReference type="EMBL" id="VEPZ02000023">
    <property type="protein sequence ID" value="KAE8736010.1"/>
    <property type="molecule type" value="Genomic_DNA"/>
</dbReference>
<keyword evidence="4" id="KW-1185">Reference proteome</keyword>
<accession>A0A6A3D317</accession>
<comment type="similarity">
    <text evidence="1">Belongs to the iron/ascorbate-dependent oxidoreductase family.</text>
</comment>
<keyword evidence="1" id="KW-0560">Oxidoreductase</keyword>
<protein>
    <submittedName>
        <fullName evidence="3">Gibberellin 20 oxidase 1</fullName>
    </submittedName>
</protein>
<dbReference type="InterPro" id="IPR005123">
    <property type="entry name" value="Oxoglu/Fe-dep_dioxygenase_dom"/>
</dbReference>
<dbReference type="PROSITE" id="PS51471">
    <property type="entry name" value="FE2OG_OXY"/>
    <property type="match status" value="1"/>
</dbReference>
<evidence type="ECO:0000313" key="4">
    <source>
        <dbReference type="Proteomes" id="UP000436088"/>
    </source>
</evidence>
<dbReference type="Proteomes" id="UP000436088">
    <property type="component" value="Unassembled WGS sequence"/>
</dbReference>
<dbReference type="InterPro" id="IPR044861">
    <property type="entry name" value="IPNS-like_FE2OG_OXY"/>
</dbReference>
<dbReference type="Pfam" id="PF13456">
    <property type="entry name" value="RVT_3"/>
    <property type="match status" value="1"/>
</dbReference>
<feature type="domain" description="Fe2OG dioxygenase" evidence="2">
    <location>
        <begin position="1"/>
        <end position="96"/>
    </location>
</feature>
<sequence>MRLNYYPPCQKPDLTLRTGPHCDPTSLTILHQDRVSGLQVFVDNEWRSISPKFEAFVVNIGDTFMALSNGRYKSCLHRAVVNSQKTRKSLAFFLCPAGDKVITPPAELVNQNSPRVYPDFTWPMLHEFVQKHYRADMNTLQVRTGRLLKCLNLYAYEGTQELVRLSELNKSLESSVRPVRALKKLKPLGHLMCFHAQQSCLSFRASIGLVAVGSGRWLQLKSEGGGHIGTTPPLEPTAKLNVDVCFSYAHQKSCSGFIIRDSAGFILGSGFIHNHHIASVFMEEALTILQVIHFAKDIGITRLTLESDSKKIIQKLIENTADLSEVGPILGDVKNAVGSLTSCSFGFTGRNGNREAHAMAVEGSRVTYDQFWIEDAPEKALQVADDDRRFIDPA</sequence>
<gene>
    <name evidence="3" type="ORF">F3Y22_tig00000218pilonHSYRG00162</name>
</gene>
<evidence type="ECO:0000256" key="1">
    <source>
        <dbReference type="RuleBase" id="RU003682"/>
    </source>
</evidence>
<reference evidence="3" key="1">
    <citation type="submission" date="2019-09" db="EMBL/GenBank/DDBJ databases">
        <title>Draft genome information of white flower Hibiscus syriacus.</title>
        <authorList>
            <person name="Kim Y.-M."/>
        </authorList>
    </citation>
    <scope>NUCLEOTIDE SEQUENCE [LARGE SCALE GENOMIC DNA]</scope>
    <source>
        <strain evidence="3">YM2019G1</strain>
    </source>
</reference>
<evidence type="ECO:0000259" key="2">
    <source>
        <dbReference type="PROSITE" id="PS51471"/>
    </source>
</evidence>